<evidence type="ECO:0000313" key="10">
    <source>
        <dbReference type="Proteomes" id="UP000596660"/>
    </source>
</evidence>
<evidence type="ECO:0000259" key="8">
    <source>
        <dbReference type="Pfam" id="PF01490"/>
    </source>
</evidence>
<keyword evidence="6 7" id="KW-0472">Membrane</keyword>
<feature type="transmembrane region" description="Helical" evidence="7">
    <location>
        <begin position="80"/>
        <end position="103"/>
    </location>
</feature>
<name>A0A803LG74_CHEQI</name>
<dbReference type="GO" id="GO:0006865">
    <property type="term" value="P:amino acid transport"/>
    <property type="evidence" value="ECO:0007669"/>
    <property type="project" value="UniProtKB-KW"/>
</dbReference>
<accession>A0A803LG74</accession>
<comment type="subcellular location">
    <subcellularLocation>
        <location evidence="1">Membrane</location>
    </subcellularLocation>
</comment>
<dbReference type="GO" id="GO:0016020">
    <property type="term" value="C:membrane"/>
    <property type="evidence" value="ECO:0007669"/>
    <property type="project" value="UniProtKB-SubCell"/>
</dbReference>
<dbReference type="PANTHER" id="PTHR48017">
    <property type="entry name" value="OS05G0424000 PROTEIN-RELATED"/>
    <property type="match status" value="1"/>
</dbReference>
<evidence type="ECO:0000256" key="4">
    <source>
        <dbReference type="ARBA" id="ARBA00022970"/>
    </source>
</evidence>
<evidence type="ECO:0000256" key="3">
    <source>
        <dbReference type="ARBA" id="ARBA00022692"/>
    </source>
</evidence>
<dbReference type="Proteomes" id="UP000596660">
    <property type="component" value="Unplaced"/>
</dbReference>
<dbReference type="EnsemblPlants" id="AUR62012971-RA">
    <property type="protein sequence ID" value="AUR62012971-RA:cds"/>
    <property type="gene ID" value="AUR62012971"/>
</dbReference>
<proteinExistence type="predicted"/>
<feature type="transmembrane region" description="Helical" evidence="7">
    <location>
        <begin position="55"/>
        <end position="74"/>
    </location>
</feature>
<dbReference type="OMA" id="NICHAKS"/>
<keyword evidence="5 7" id="KW-1133">Transmembrane helix</keyword>
<keyword evidence="2" id="KW-0813">Transport</keyword>
<feature type="domain" description="Amino acid transporter transmembrane" evidence="8">
    <location>
        <begin position="3"/>
        <end position="151"/>
    </location>
</feature>
<sequence>MAAFGPKLGKLLALLPVMYLSGGTCVTLLITGGGTMQHLYHILCENDNICHAKSLTTVEWYMVFICLAIVIAQLPNLNSVAWVSLVSAISAVVYCTIIWIMSISNGRPSGTKYSLSARGLESEMKSFTNVLSALGIIAFSFRGHNLVLEIQV</sequence>
<dbReference type="Gramene" id="AUR62012971-RA">
    <property type="protein sequence ID" value="AUR62012971-RA:cds"/>
    <property type="gene ID" value="AUR62012971"/>
</dbReference>
<evidence type="ECO:0000256" key="5">
    <source>
        <dbReference type="ARBA" id="ARBA00022989"/>
    </source>
</evidence>
<organism evidence="9 10">
    <name type="scientific">Chenopodium quinoa</name>
    <name type="common">Quinoa</name>
    <dbReference type="NCBI Taxonomy" id="63459"/>
    <lineage>
        <taxon>Eukaryota</taxon>
        <taxon>Viridiplantae</taxon>
        <taxon>Streptophyta</taxon>
        <taxon>Embryophyta</taxon>
        <taxon>Tracheophyta</taxon>
        <taxon>Spermatophyta</taxon>
        <taxon>Magnoliopsida</taxon>
        <taxon>eudicotyledons</taxon>
        <taxon>Gunneridae</taxon>
        <taxon>Pentapetalae</taxon>
        <taxon>Caryophyllales</taxon>
        <taxon>Chenopodiaceae</taxon>
        <taxon>Chenopodioideae</taxon>
        <taxon>Atripliceae</taxon>
        <taxon>Chenopodium</taxon>
    </lineage>
</organism>
<keyword evidence="3 7" id="KW-0812">Transmembrane</keyword>
<protein>
    <recommendedName>
        <fullName evidence="8">Amino acid transporter transmembrane domain-containing protein</fullName>
    </recommendedName>
</protein>
<evidence type="ECO:0000313" key="9">
    <source>
        <dbReference type="EnsemblPlants" id="AUR62012971-RA:cds"/>
    </source>
</evidence>
<evidence type="ECO:0000256" key="6">
    <source>
        <dbReference type="ARBA" id="ARBA00023136"/>
    </source>
</evidence>
<keyword evidence="10" id="KW-1185">Reference proteome</keyword>
<dbReference type="Pfam" id="PF01490">
    <property type="entry name" value="Aa_trans"/>
    <property type="match status" value="1"/>
</dbReference>
<keyword evidence="4" id="KW-0029">Amino-acid transport</keyword>
<dbReference type="AlphaFoldDB" id="A0A803LG74"/>
<evidence type="ECO:0000256" key="2">
    <source>
        <dbReference type="ARBA" id="ARBA00022448"/>
    </source>
</evidence>
<dbReference type="InterPro" id="IPR013057">
    <property type="entry name" value="AA_transpt_TM"/>
</dbReference>
<feature type="transmembrane region" description="Helical" evidence="7">
    <location>
        <begin position="12"/>
        <end position="34"/>
    </location>
</feature>
<reference evidence="9" key="1">
    <citation type="journal article" date="2017" name="Nature">
        <title>The genome of Chenopodium quinoa.</title>
        <authorList>
            <person name="Jarvis D.E."/>
            <person name="Ho Y.S."/>
            <person name="Lightfoot D.J."/>
            <person name="Schmoeckel S.M."/>
            <person name="Li B."/>
            <person name="Borm T.J.A."/>
            <person name="Ohyanagi H."/>
            <person name="Mineta K."/>
            <person name="Michell C.T."/>
            <person name="Saber N."/>
            <person name="Kharbatia N.M."/>
            <person name="Rupper R.R."/>
            <person name="Sharp A.R."/>
            <person name="Dally N."/>
            <person name="Boughton B.A."/>
            <person name="Woo Y.H."/>
            <person name="Gao G."/>
            <person name="Schijlen E.G.W.M."/>
            <person name="Guo X."/>
            <person name="Momin A.A."/>
            <person name="Negrao S."/>
            <person name="Al-Babili S."/>
            <person name="Gehring C."/>
            <person name="Roessner U."/>
            <person name="Jung C."/>
            <person name="Murphy K."/>
            <person name="Arold S.T."/>
            <person name="Gojobori T."/>
            <person name="van der Linden C.G."/>
            <person name="van Loo E.N."/>
            <person name="Jellen E.N."/>
            <person name="Maughan P.J."/>
            <person name="Tester M."/>
        </authorList>
    </citation>
    <scope>NUCLEOTIDE SEQUENCE [LARGE SCALE GENOMIC DNA]</scope>
    <source>
        <strain evidence="9">cv. PI 614886</strain>
    </source>
</reference>
<reference evidence="9" key="2">
    <citation type="submission" date="2021-03" db="UniProtKB">
        <authorList>
            <consortium name="EnsemblPlants"/>
        </authorList>
    </citation>
    <scope>IDENTIFICATION</scope>
</reference>
<evidence type="ECO:0000256" key="7">
    <source>
        <dbReference type="SAM" id="Phobius"/>
    </source>
</evidence>
<evidence type="ECO:0000256" key="1">
    <source>
        <dbReference type="ARBA" id="ARBA00004370"/>
    </source>
</evidence>